<name>A0A7S3PUL5_9STRA</name>
<proteinExistence type="predicted"/>
<feature type="region of interest" description="Disordered" evidence="2">
    <location>
        <begin position="288"/>
        <end position="335"/>
    </location>
</feature>
<dbReference type="PANTHER" id="PTHR10177">
    <property type="entry name" value="CYCLINS"/>
    <property type="match status" value="1"/>
</dbReference>
<feature type="compositionally biased region" description="Low complexity" evidence="2">
    <location>
        <begin position="290"/>
        <end position="319"/>
    </location>
</feature>
<gene>
    <name evidence="5" type="ORF">CDEB00056_LOCUS889</name>
</gene>
<dbReference type="InterPro" id="IPR004367">
    <property type="entry name" value="Cyclin_C-dom"/>
</dbReference>
<protein>
    <recommendedName>
        <fullName evidence="6">Cyclin-like domain-containing protein</fullName>
    </recommendedName>
</protein>
<dbReference type="SUPFAM" id="SSF47954">
    <property type="entry name" value="Cyclin-like"/>
    <property type="match status" value="2"/>
</dbReference>
<dbReference type="Pfam" id="PF02984">
    <property type="entry name" value="Cyclin_C"/>
    <property type="match status" value="1"/>
</dbReference>
<organism evidence="5">
    <name type="scientific">Chaetoceros debilis</name>
    <dbReference type="NCBI Taxonomy" id="122233"/>
    <lineage>
        <taxon>Eukaryota</taxon>
        <taxon>Sar</taxon>
        <taxon>Stramenopiles</taxon>
        <taxon>Ochrophyta</taxon>
        <taxon>Bacillariophyta</taxon>
        <taxon>Coscinodiscophyceae</taxon>
        <taxon>Chaetocerotophycidae</taxon>
        <taxon>Chaetocerotales</taxon>
        <taxon>Chaetocerotaceae</taxon>
        <taxon>Chaetoceros</taxon>
    </lineage>
</organism>
<keyword evidence="1" id="KW-0195">Cyclin</keyword>
<accession>A0A7S3PUL5</accession>
<dbReference type="Gene3D" id="1.10.472.10">
    <property type="entry name" value="Cyclin-like"/>
    <property type="match status" value="2"/>
</dbReference>
<feature type="domain" description="Cyclin N-terminal" evidence="3">
    <location>
        <begin position="14"/>
        <end position="150"/>
    </location>
</feature>
<dbReference type="InterPro" id="IPR039361">
    <property type="entry name" value="Cyclin"/>
</dbReference>
<feature type="compositionally biased region" description="Polar residues" evidence="2">
    <location>
        <begin position="326"/>
        <end position="335"/>
    </location>
</feature>
<dbReference type="InterPro" id="IPR006671">
    <property type="entry name" value="Cyclin_N"/>
</dbReference>
<evidence type="ECO:0000259" key="3">
    <source>
        <dbReference type="Pfam" id="PF00134"/>
    </source>
</evidence>
<feature type="domain" description="Cyclin C-terminal" evidence="4">
    <location>
        <begin position="176"/>
        <end position="254"/>
    </location>
</feature>
<dbReference type="Pfam" id="PF00134">
    <property type="entry name" value="Cyclin_N"/>
    <property type="match status" value="1"/>
</dbReference>
<dbReference type="AlphaFoldDB" id="A0A7S3PUL5"/>
<evidence type="ECO:0008006" key="6">
    <source>
        <dbReference type="Google" id="ProtNLM"/>
    </source>
</evidence>
<dbReference type="InterPro" id="IPR036915">
    <property type="entry name" value="Cyclin-like_sf"/>
</dbReference>
<dbReference type="EMBL" id="HBIO01001269">
    <property type="protein sequence ID" value="CAE0456048.1"/>
    <property type="molecule type" value="Transcribed_RNA"/>
</dbReference>
<evidence type="ECO:0000256" key="2">
    <source>
        <dbReference type="SAM" id="MobiDB-lite"/>
    </source>
</evidence>
<reference evidence="5" key="1">
    <citation type="submission" date="2021-01" db="EMBL/GenBank/DDBJ databases">
        <authorList>
            <person name="Corre E."/>
            <person name="Pelletier E."/>
            <person name="Niang G."/>
            <person name="Scheremetjew M."/>
            <person name="Finn R."/>
            <person name="Kale V."/>
            <person name="Holt S."/>
            <person name="Cochrane G."/>
            <person name="Meng A."/>
            <person name="Brown T."/>
            <person name="Cohen L."/>
        </authorList>
    </citation>
    <scope>NUCLEOTIDE SEQUENCE</scope>
    <source>
        <strain evidence="5">MM31A-1</strain>
    </source>
</reference>
<evidence type="ECO:0000256" key="1">
    <source>
        <dbReference type="ARBA" id="ARBA00023127"/>
    </source>
</evidence>
<dbReference type="FunFam" id="1.10.472.10:FF:000093">
    <property type="entry name" value="Predicted protein"/>
    <property type="match status" value="1"/>
</dbReference>
<evidence type="ECO:0000259" key="4">
    <source>
        <dbReference type="Pfam" id="PF02984"/>
    </source>
</evidence>
<evidence type="ECO:0000313" key="5">
    <source>
        <dbReference type="EMBL" id="CAE0456048.1"/>
    </source>
</evidence>
<sequence length="335" mass="38086">MKRQEQSSVYRIQDCLTTQSSAQNPSGSVSESISPHVDTWCRSKMVEWCYSIVDFVQFSRETAILAMQILDRYMYVSVKSDDRNGRSSVVTDRKRYQLASMTALYIAIKMNEPKNIDINMMVELGKGRYTPSDFYKMESAMLFDLKWRLNGPTPTAYLEQLIPILRLESDMNEPADSIEYWYVVRNHARYQIELSISDYHLIANHTPSEIAVAALDNSLKSFNHLFSKSQLLRITKQVESHTSISVLTPFIQAIARRMNSLLERPFTIHRINTFEKAHMEEKKICDNIASKSTSTADTKSSSSLSSQSQSPASRGPAPSKIRRSISPKTITAISA</sequence>